<sequence>MYAYNGSTSEWANASAAGEYSMYLADGDWTMWFYPDYSRSSAQPIQVIAKVENGVLTSWRYAIDVSTSNNCVGTTGCRVDVSFSYIPPNVRVKVNDGSAVLAGAFVQLENLATNELFDFTTDSNGLIEGMVPAGSYKVTALKVVGSTVTSVNANITVNSAISAGTNSVVLSL</sequence>
<protein>
    <submittedName>
        <fullName evidence="1">Unannotated protein</fullName>
    </submittedName>
</protein>
<dbReference type="SUPFAM" id="SSF49478">
    <property type="entry name" value="Cna protein B-type domain"/>
    <property type="match status" value="1"/>
</dbReference>
<dbReference type="AlphaFoldDB" id="A0A6J6I5J7"/>
<proteinExistence type="predicted"/>
<name>A0A6J6I5J7_9ZZZZ</name>
<accession>A0A6J6I5J7</accession>
<organism evidence="1">
    <name type="scientific">freshwater metagenome</name>
    <dbReference type="NCBI Taxonomy" id="449393"/>
    <lineage>
        <taxon>unclassified sequences</taxon>
        <taxon>metagenomes</taxon>
        <taxon>ecological metagenomes</taxon>
    </lineage>
</organism>
<dbReference type="EMBL" id="CAEZUZ010000134">
    <property type="protein sequence ID" value="CAB4619873.1"/>
    <property type="molecule type" value="Genomic_DNA"/>
</dbReference>
<reference evidence="1" key="1">
    <citation type="submission" date="2020-05" db="EMBL/GenBank/DDBJ databases">
        <authorList>
            <person name="Chiriac C."/>
            <person name="Salcher M."/>
            <person name="Ghai R."/>
            <person name="Kavagutti S V."/>
        </authorList>
    </citation>
    <scope>NUCLEOTIDE SEQUENCE</scope>
</reference>
<evidence type="ECO:0000313" key="1">
    <source>
        <dbReference type="EMBL" id="CAB4619873.1"/>
    </source>
</evidence>
<gene>
    <name evidence="1" type="ORF">UFOPK1889_00821</name>
</gene>